<sequence>MKRQKKGKLLEKINRLTKINGSLLNLKPSVLLQHHPRSTSAIVISGPLFLWARESRSISTYFNPRFFPISSPCRHARASAANPEEPLLRRLPQLLRHS</sequence>
<evidence type="ECO:0000313" key="2">
    <source>
        <dbReference type="Proteomes" id="UP000323506"/>
    </source>
</evidence>
<keyword evidence="2" id="KW-1185">Reference proteome</keyword>
<name>A0A5D2FU26_GOSDA</name>
<protein>
    <submittedName>
        <fullName evidence="1">Uncharacterized protein</fullName>
    </submittedName>
</protein>
<dbReference type="AlphaFoldDB" id="A0A5D2FU26"/>
<dbReference type="Proteomes" id="UP000323506">
    <property type="component" value="Chromosome A07"/>
</dbReference>
<gene>
    <name evidence="1" type="ORF">ES288_A07G103800v1</name>
</gene>
<evidence type="ECO:0000313" key="1">
    <source>
        <dbReference type="EMBL" id="TYH09537.1"/>
    </source>
</evidence>
<accession>A0A5D2FU26</accession>
<reference evidence="1 2" key="1">
    <citation type="submission" date="2019-06" db="EMBL/GenBank/DDBJ databases">
        <title>WGS assembly of Gossypium darwinii.</title>
        <authorList>
            <person name="Chen Z.J."/>
            <person name="Sreedasyam A."/>
            <person name="Ando A."/>
            <person name="Song Q."/>
            <person name="De L."/>
            <person name="Hulse-Kemp A."/>
            <person name="Ding M."/>
            <person name="Ye W."/>
            <person name="Kirkbride R."/>
            <person name="Jenkins J."/>
            <person name="Plott C."/>
            <person name="Lovell J."/>
            <person name="Lin Y.-M."/>
            <person name="Vaughn R."/>
            <person name="Liu B."/>
            <person name="Li W."/>
            <person name="Simpson S."/>
            <person name="Scheffler B."/>
            <person name="Saski C."/>
            <person name="Grover C."/>
            <person name="Hu G."/>
            <person name="Conover J."/>
            <person name="Carlson J."/>
            <person name="Shu S."/>
            <person name="Boston L."/>
            <person name="Williams M."/>
            <person name="Peterson D."/>
            <person name="Mcgee K."/>
            <person name="Jones D."/>
            <person name="Wendel J."/>
            <person name="Stelly D."/>
            <person name="Grimwood J."/>
            <person name="Schmutz J."/>
        </authorList>
    </citation>
    <scope>NUCLEOTIDE SEQUENCE [LARGE SCALE GENOMIC DNA]</scope>
    <source>
        <strain evidence="1">1808015.09</strain>
    </source>
</reference>
<proteinExistence type="predicted"/>
<dbReference type="EMBL" id="CM017694">
    <property type="protein sequence ID" value="TYH09537.1"/>
    <property type="molecule type" value="Genomic_DNA"/>
</dbReference>
<organism evidence="1 2">
    <name type="scientific">Gossypium darwinii</name>
    <name type="common">Darwin's cotton</name>
    <name type="synonym">Gossypium barbadense var. darwinii</name>
    <dbReference type="NCBI Taxonomy" id="34276"/>
    <lineage>
        <taxon>Eukaryota</taxon>
        <taxon>Viridiplantae</taxon>
        <taxon>Streptophyta</taxon>
        <taxon>Embryophyta</taxon>
        <taxon>Tracheophyta</taxon>
        <taxon>Spermatophyta</taxon>
        <taxon>Magnoliopsida</taxon>
        <taxon>eudicotyledons</taxon>
        <taxon>Gunneridae</taxon>
        <taxon>Pentapetalae</taxon>
        <taxon>rosids</taxon>
        <taxon>malvids</taxon>
        <taxon>Malvales</taxon>
        <taxon>Malvaceae</taxon>
        <taxon>Malvoideae</taxon>
        <taxon>Gossypium</taxon>
    </lineage>
</organism>